<proteinExistence type="predicted"/>
<keyword evidence="4" id="KW-1185">Reference proteome</keyword>
<dbReference type="Gene3D" id="3.40.50.12480">
    <property type="match status" value="1"/>
</dbReference>
<organism evidence="3 4">
    <name type="scientific">Methanolapillus millepedarum</name>
    <dbReference type="NCBI Taxonomy" id="3028296"/>
    <lineage>
        <taxon>Archaea</taxon>
        <taxon>Methanobacteriati</taxon>
        <taxon>Methanobacteriota</taxon>
        <taxon>Stenosarchaea group</taxon>
        <taxon>Methanomicrobia</taxon>
        <taxon>Methanosarcinales</taxon>
        <taxon>Methanosarcinaceae</taxon>
        <taxon>Methanolapillus</taxon>
    </lineage>
</organism>
<feature type="compositionally biased region" description="Low complexity" evidence="1">
    <location>
        <begin position="409"/>
        <end position="445"/>
    </location>
</feature>
<dbReference type="GeneID" id="89230343"/>
<dbReference type="InterPro" id="IPR026906">
    <property type="entry name" value="LRR_5"/>
</dbReference>
<accession>A0AA96V384</accession>
<name>A0AA96V384_9EURY</name>
<gene>
    <name evidence="3" type="ORF">MsAc7_12360</name>
</gene>
<dbReference type="EMBL" id="CP131060">
    <property type="protein sequence ID" value="WNY25679.1"/>
    <property type="molecule type" value="Genomic_DNA"/>
</dbReference>
<keyword evidence="2" id="KW-0812">Transmembrane</keyword>
<evidence type="ECO:0008006" key="5">
    <source>
        <dbReference type="Google" id="ProtNLM"/>
    </source>
</evidence>
<protein>
    <recommendedName>
        <fullName evidence="5">Leucine-rich repeat domain-containing protein</fullName>
    </recommendedName>
</protein>
<dbReference type="RefSeq" id="WP_338102037.1">
    <property type="nucleotide sequence ID" value="NZ_CP131060.1"/>
</dbReference>
<evidence type="ECO:0000256" key="1">
    <source>
        <dbReference type="SAM" id="MobiDB-lite"/>
    </source>
</evidence>
<dbReference type="Gene3D" id="3.80.10.10">
    <property type="entry name" value="Ribonuclease Inhibitor"/>
    <property type="match status" value="1"/>
</dbReference>
<dbReference type="Proteomes" id="UP001303587">
    <property type="component" value="Chromosome"/>
</dbReference>
<keyword evidence="2" id="KW-1133">Transmembrane helix</keyword>
<dbReference type="AlphaFoldDB" id="A0AA96V384"/>
<reference evidence="3 4" key="1">
    <citation type="submission" date="2023-07" db="EMBL/GenBank/DDBJ databases">
        <title>Closed genoem sequence of Methanosarcinaceae archaeon Ac7.</title>
        <authorList>
            <person name="Poehlein A."/>
            <person name="Protasov E."/>
            <person name="Platt K."/>
            <person name="Reeh H."/>
            <person name="Daniel R."/>
            <person name="Brune A."/>
        </authorList>
    </citation>
    <scope>NUCLEOTIDE SEQUENCE [LARGE SCALE GENOMIC DNA]</scope>
    <source>
        <strain evidence="3 4">Ac7</strain>
    </source>
</reference>
<dbReference type="SUPFAM" id="SSF52058">
    <property type="entry name" value="L domain-like"/>
    <property type="match status" value="1"/>
</dbReference>
<dbReference type="PANTHER" id="PTHR45661:SF3">
    <property type="entry name" value="IG-LIKE DOMAIN-CONTAINING PROTEIN"/>
    <property type="match status" value="1"/>
</dbReference>
<sequence length="485" mass="52578">MRGQNNKIKSPTSIQNGRKKIHVSVLLASVLLLLLLAVSPAMGANVSVDTSDLNSGTVPTYNAGDTLILTGADSLEGPGWITLEGLTNPYHLVLNDATVTISTFRNNSNILSITGNETDFIDDNCFSNCSNLTSINLPNATTLGTWSFSKCSNLTSIDFPNITTIGNWSFSFCPNLISINFPNAITVEKDAFVNCSNLTSISLPNATTFEDDAFANCSNLTSISLPKAETFGNRAFQNCSNLTSISLPSATTLEDGAFSYCSNLFVVDFGDEKPTFINTDGFIFYNINHGLCVLTNESVYDDLDDFPDGSFQRKGSFMSGKISINVGDTLTLNSSFTPETDDVLTWTFNGTQQSATEDVYSKQDVQKTDAGVYKRFATINDQDYMIAFYEVTVLDNADNETNGTGGTGNATVVDTNQTETNTDNSSTNTNTSTNNNSSTNNSNNTPEPGDNKNGMLIYIILILLILILTGLVIYVWKQKNKNKNE</sequence>
<feature type="region of interest" description="Disordered" evidence="1">
    <location>
        <begin position="400"/>
        <end position="449"/>
    </location>
</feature>
<dbReference type="PANTHER" id="PTHR45661">
    <property type="entry name" value="SURFACE ANTIGEN"/>
    <property type="match status" value="1"/>
</dbReference>
<evidence type="ECO:0000256" key="2">
    <source>
        <dbReference type="SAM" id="Phobius"/>
    </source>
</evidence>
<feature type="transmembrane region" description="Helical" evidence="2">
    <location>
        <begin position="455"/>
        <end position="476"/>
    </location>
</feature>
<dbReference type="InterPro" id="IPR032675">
    <property type="entry name" value="LRR_dom_sf"/>
</dbReference>
<dbReference type="InterPro" id="IPR053139">
    <property type="entry name" value="Surface_bspA-like"/>
</dbReference>
<evidence type="ECO:0000313" key="4">
    <source>
        <dbReference type="Proteomes" id="UP001303587"/>
    </source>
</evidence>
<keyword evidence="2" id="KW-0472">Membrane</keyword>
<evidence type="ECO:0000313" key="3">
    <source>
        <dbReference type="EMBL" id="WNY25679.1"/>
    </source>
</evidence>
<dbReference type="Pfam" id="PF13306">
    <property type="entry name" value="LRR_5"/>
    <property type="match status" value="1"/>
</dbReference>